<evidence type="ECO:0000256" key="1">
    <source>
        <dbReference type="SAM" id="SignalP"/>
    </source>
</evidence>
<dbReference type="AlphaFoldDB" id="A0AAU8IL41"/>
<accession>A0AAU8IL41</accession>
<dbReference type="KEGG" id="stac:ABII15_02590"/>
<feature type="chain" id="PRO_5043773128" evidence="1">
    <location>
        <begin position="17"/>
        <end position="160"/>
    </location>
</feature>
<evidence type="ECO:0000313" key="2">
    <source>
        <dbReference type="EMBL" id="XCJ68917.1"/>
    </source>
</evidence>
<dbReference type="RefSeq" id="WP_353940599.1">
    <property type="nucleotide sequence ID" value="NZ_CP159534.1"/>
</dbReference>
<sequence>MTRTRLTVLASTLALAATLTGAGWWGHQQWTAASSPPEALTTYDPDNADEVSRIADDVFTATVLDDEDTRQINDIDWDIYRVRVSTPHKGTLHGALEVALQNGSTKLVNGHAYVFATFTFHDLRDIHGQVTETTPQPATNRAVDTWHQAAAHAASQRASE</sequence>
<organism evidence="2">
    <name type="scientific">Streptomyces tabacisoli</name>
    <dbReference type="NCBI Taxonomy" id="3156398"/>
    <lineage>
        <taxon>Bacteria</taxon>
        <taxon>Bacillati</taxon>
        <taxon>Actinomycetota</taxon>
        <taxon>Actinomycetes</taxon>
        <taxon>Kitasatosporales</taxon>
        <taxon>Streptomycetaceae</taxon>
        <taxon>Streptomyces</taxon>
    </lineage>
</organism>
<reference evidence="2" key="1">
    <citation type="submission" date="2024-06" db="EMBL/GenBank/DDBJ databases">
        <title>Streptomyces sp. strain HUAS MG91 genome sequences.</title>
        <authorList>
            <person name="Mo P."/>
        </authorList>
    </citation>
    <scope>NUCLEOTIDE SEQUENCE</scope>
    <source>
        <strain evidence="2">HUAS MG91</strain>
    </source>
</reference>
<gene>
    <name evidence="2" type="ORF">ABII15_02590</name>
</gene>
<keyword evidence="1" id="KW-0732">Signal</keyword>
<proteinExistence type="predicted"/>
<name>A0AAU8IL41_9ACTN</name>
<protein>
    <submittedName>
        <fullName evidence="2">Uncharacterized protein</fullName>
    </submittedName>
</protein>
<dbReference type="EMBL" id="CP159534">
    <property type="protein sequence ID" value="XCJ68917.1"/>
    <property type="molecule type" value="Genomic_DNA"/>
</dbReference>
<feature type="signal peptide" evidence="1">
    <location>
        <begin position="1"/>
        <end position="16"/>
    </location>
</feature>